<evidence type="ECO:0000256" key="5">
    <source>
        <dbReference type="PROSITE-ProRule" id="PRU00169"/>
    </source>
</evidence>
<feature type="transmembrane region" description="Helical" evidence="7">
    <location>
        <begin position="149"/>
        <end position="168"/>
    </location>
</feature>
<protein>
    <recommendedName>
        <fullName evidence="2">histidine kinase</fullName>
        <ecNumber evidence="2">2.7.13.3</ecNumber>
    </recommendedName>
</protein>
<dbReference type="Pfam" id="PF02518">
    <property type="entry name" value="HATPase_c"/>
    <property type="match status" value="1"/>
</dbReference>
<dbReference type="EC" id="2.7.13.3" evidence="2"/>
<dbReference type="CDD" id="cd17546">
    <property type="entry name" value="REC_hyHK_CKI1_RcsC-like"/>
    <property type="match status" value="1"/>
</dbReference>
<gene>
    <name evidence="10" type="ORF">JoomaDRAFT_2835</name>
</gene>
<dbReference type="eggNOG" id="COG0642">
    <property type="taxonomic scope" value="Bacteria"/>
</dbReference>
<dbReference type="InterPro" id="IPR011990">
    <property type="entry name" value="TPR-like_helical_dom_sf"/>
</dbReference>
<dbReference type="STRING" id="926559.JoomaDRAFT_2835"/>
<dbReference type="InterPro" id="IPR003594">
    <property type="entry name" value="HATPase_dom"/>
</dbReference>
<dbReference type="Gene3D" id="1.10.287.130">
    <property type="match status" value="1"/>
</dbReference>
<dbReference type="SUPFAM" id="SSF55874">
    <property type="entry name" value="ATPase domain of HSP90 chaperone/DNA topoisomerase II/histidine kinase"/>
    <property type="match status" value="1"/>
</dbReference>
<dbReference type="Proteomes" id="UP000004690">
    <property type="component" value="Unassembled WGS sequence"/>
</dbReference>
<dbReference type="SUPFAM" id="SSF52172">
    <property type="entry name" value="CheY-like"/>
    <property type="match status" value="1"/>
</dbReference>
<comment type="catalytic activity">
    <reaction evidence="1">
        <text>ATP + protein L-histidine = ADP + protein N-phospho-L-histidine.</text>
        <dbReference type="EC" id="2.7.13.3"/>
    </reaction>
</comment>
<keyword evidence="10" id="KW-0418">Kinase</keyword>
<evidence type="ECO:0000256" key="1">
    <source>
        <dbReference type="ARBA" id="ARBA00000085"/>
    </source>
</evidence>
<keyword evidence="11" id="KW-1185">Reference proteome</keyword>
<dbReference type="InterPro" id="IPR011006">
    <property type="entry name" value="CheY-like_superfamily"/>
</dbReference>
<keyword evidence="7" id="KW-0812">Transmembrane</keyword>
<organism evidence="10 11">
    <name type="scientific">Galbibacter orientalis DSM 19592</name>
    <dbReference type="NCBI Taxonomy" id="926559"/>
    <lineage>
        <taxon>Bacteria</taxon>
        <taxon>Pseudomonadati</taxon>
        <taxon>Bacteroidota</taxon>
        <taxon>Flavobacteriia</taxon>
        <taxon>Flavobacteriales</taxon>
        <taxon>Flavobacteriaceae</taxon>
        <taxon>Galbibacter</taxon>
    </lineage>
</organism>
<dbReference type="FunFam" id="3.30.565.10:FF:000010">
    <property type="entry name" value="Sensor histidine kinase RcsC"/>
    <property type="match status" value="1"/>
</dbReference>
<keyword evidence="10" id="KW-0808">Transferase</keyword>
<dbReference type="InterPro" id="IPR004358">
    <property type="entry name" value="Sig_transdc_His_kin-like_C"/>
</dbReference>
<evidence type="ECO:0000313" key="11">
    <source>
        <dbReference type="Proteomes" id="UP000004690"/>
    </source>
</evidence>
<evidence type="ECO:0000256" key="6">
    <source>
        <dbReference type="SAM" id="Coils"/>
    </source>
</evidence>
<dbReference type="InterPro" id="IPR036097">
    <property type="entry name" value="HisK_dim/P_sf"/>
</dbReference>
<dbReference type="SMART" id="SM00387">
    <property type="entry name" value="HATPase_c"/>
    <property type="match status" value="1"/>
</dbReference>
<dbReference type="SMART" id="SM00448">
    <property type="entry name" value="REC"/>
    <property type="match status" value="1"/>
</dbReference>
<feature type="domain" description="Histidine kinase" evidence="8">
    <location>
        <begin position="192"/>
        <end position="414"/>
    </location>
</feature>
<reference evidence="10 11" key="1">
    <citation type="submission" date="2012-02" db="EMBL/GenBank/DDBJ databases">
        <title>Improved High-Quality Draft genome of Joostella marina DSM 19592.</title>
        <authorList>
            <consortium name="US DOE Joint Genome Institute (JGI-PGF)"/>
            <person name="Lucas S."/>
            <person name="Copeland A."/>
            <person name="Lapidus A."/>
            <person name="Bruce D."/>
            <person name="Goodwin L."/>
            <person name="Pitluck S."/>
            <person name="Peters L."/>
            <person name="Chertkov O."/>
            <person name="Ovchinnikova G."/>
            <person name="Kyrpides N."/>
            <person name="Mavromatis K."/>
            <person name="Detter J.C."/>
            <person name="Han C."/>
            <person name="Land M."/>
            <person name="Hauser L."/>
            <person name="Markowitz V."/>
            <person name="Cheng J.-F."/>
            <person name="Hugenholtz P."/>
            <person name="Woyke T."/>
            <person name="Wu D."/>
            <person name="Tindall B."/>
            <person name="Brambilla E."/>
            <person name="Klenk H.-P."/>
            <person name="Eisen J.A."/>
        </authorList>
    </citation>
    <scope>NUCLEOTIDE SEQUENCE [LARGE SCALE GENOMIC DNA]</scope>
    <source>
        <strain evidence="10 11">DSM 19592</strain>
    </source>
</reference>
<feature type="domain" description="Response regulatory" evidence="9">
    <location>
        <begin position="438"/>
        <end position="555"/>
    </location>
</feature>
<evidence type="ECO:0000259" key="8">
    <source>
        <dbReference type="PROSITE" id="PS50109"/>
    </source>
</evidence>
<evidence type="ECO:0000256" key="3">
    <source>
        <dbReference type="ARBA" id="ARBA00022553"/>
    </source>
</evidence>
<dbReference type="InterPro" id="IPR005467">
    <property type="entry name" value="His_kinase_dom"/>
</dbReference>
<name>I3C853_9FLAO</name>
<dbReference type="PRINTS" id="PR00344">
    <property type="entry name" value="BCTRLSENSOR"/>
</dbReference>
<dbReference type="Pfam" id="PF00512">
    <property type="entry name" value="HisKA"/>
    <property type="match status" value="1"/>
</dbReference>
<dbReference type="Gene3D" id="3.40.50.2300">
    <property type="match status" value="1"/>
</dbReference>
<keyword evidence="7" id="KW-1133">Transmembrane helix</keyword>
<evidence type="ECO:0000259" key="9">
    <source>
        <dbReference type="PROSITE" id="PS50110"/>
    </source>
</evidence>
<sequence length="558" mass="64158">MYIGNLYYESENLTESKEEFEYALLLLNQVNNNIIREDCYMSLAKILRKLGDDEKALDYALKAFETAEKHQVYANSIETANLLSNLYEQKEDYKNALKFSQIGYTYRNSLQLNKVQNTLLKERLKLDLKELSIQKEKELNDLKVKKNKYIIIGGFISFIIVTMLIYFSRIKLARINKRLTISNEIKSNFLTKMTHEVKTPLNAIIGYADLLLKFKDLTSVQNNHINIIKSSGESLLYMAEDIFDFNRYDKNKISIKQNPTDLGALANEIFEMFKIRAQEKNLSLFLNTSTNIPKTLLIDDLKIRRVVYSLLDNAIKYTSKGSVTLNVILVNVYEKTTEIKFSIDDTGKGIKTKNQNKIFEEFYQEESDYTRKHGGIGLGLSISYKIVEALGGILQFESEVNKGSKFYFKLTFTNSSEEKVDSNPIQNLANEIENKIFKVLIVEDNKVNLLITKKLLSSLYKNALIYEAYDGKMGVELYSKEQPNIILMDIQMPVLNGLEATKIIRRQYNATIPILALSAGSAAENREKSISVGISEYLEKPINLKKLRETIYKYLTNL</sequence>
<dbReference type="GO" id="GO:0000155">
    <property type="term" value="F:phosphorelay sensor kinase activity"/>
    <property type="evidence" value="ECO:0007669"/>
    <property type="project" value="InterPro"/>
</dbReference>
<dbReference type="HOGENOM" id="CLU_000445_114_15_10"/>
<dbReference type="AlphaFoldDB" id="I3C853"/>
<evidence type="ECO:0000313" key="10">
    <source>
        <dbReference type="EMBL" id="EIJ39796.1"/>
    </source>
</evidence>
<keyword evidence="6" id="KW-0175">Coiled coil</keyword>
<dbReference type="SMART" id="SM00388">
    <property type="entry name" value="HisKA"/>
    <property type="match status" value="1"/>
</dbReference>
<dbReference type="InterPro" id="IPR001789">
    <property type="entry name" value="Sig_transdc_resp-reg_receiver"/>
</dbReference>
<keyword evidence="3 5" id="KW-0597">Phosphoprotein</keyword>
<feature type="coiled-coil region" evidence="6">
    <location>
        <begin position="121"/>
        <end position="148"/>
    </location>
</feature>
<evidence type="ECO:0000256" key="7">
    <source>
        <dbReference type="SAM" id="Phobius"/>
    </source>
</evidence>
<keyword evidence="7" id="KW-0472">Membrane</keyword>
<keyword evidence="4" id="KW-0902">Two-component regulatory system</keyword>
<dbReference type="Pfam" id="PF00072">
    <property type="entry name" value="Response_reg"/>
    <property type="match status" value="1"/>
</dbReference>
<dbReference type="Gene3D" id="3.30.565.10">
    <property type="entry name" value="Histidine kinase-like ATPase, C-terminal domain"/>
    <property type="match status" value="1"/>
</dbReference>
<dbReference type="SUPFAM" id="SSF48452">
    <property type="entry name" value="TPR-like"/>
    <property type="match status" value="1"/>
</dbReference>
<dbReference type="PANTHER" id="PTHR45339">
    <property type="entry name" value="HYBRID SIGNAL TRANSDUCTION HISTIDINE KINASE J"/>
    <property type="match status" value="1"/>
</dbReference>
<dbReference type="PROSITE" id="PS50110">
    <property type="entry name" value="RESPONSE_REGULATORY"/>
    <property type="match status" value="1"/>
</dbReference>
<dbReference type="SUPFAM" id="SSF47384">
    <property type="entry name" value="Homodimeric domain of signal transducing histidine kinase"/>
    <property type="match status" value="1"/>
</dbReference>
<feature type="modified residue" description="4-aspartylphosphate" evidence="5">
    <location>
        <position position="489"/>
    </location>
</feature>
<dbReference type="InterPro" id="IPR003661">
    <property type="entry name" value="HisK_dim/P_dom"/>
</dbReference>
<dbReference type="InterPro" id="IPR036890">
    <property type="entry name" value="HATPase_C_sf"/>
</dbReference>
<dbReference type="PROSITE" id="PS50109">
    <property type="entry name" value="HIS_KIN"/>
    <property type="match status" value="1"/>
</dbReference>
<dbReference type="PANTHER" id="PTHR45339:SF1">
    <property type="entry name" value="HYBRID SIGNAL TRANSDUCTION HISTIDINE KINASE J"/>
    <property type="match status" value="1"/>
</dbReference>
<proteinExistence type="predicted"/>
<dbReference type="CDD" id="cd00082">
    <property type="entry name" value="HisKA"/>
    <property type="match status" value="1"/>
</dbReference>
<dbReference type="EMBL" id="JH651379">
    <property type="protein sequence ID" value="EIJ39796.1"/>
    <property type="molecule type" value="Genomic_DNA"/>
</dbReference>
<evidence type="ECO:0000256" key="4">
    <source>
        <dbReference type="ARBA" id="ARBA00023012"/>
    </source>
</evidence>
<evidence type="ECO:0000256" key="2">
    <source>
        <dbReference type="ARBA" id="ARBA00012438"/>
    </source>
</evidence>
<accession>I3C853</accession>
<dbReference type="Gene3D" id="1.25.40.10">
    <property type="entry name" value="Tetratricopeptide repeat domain"/>
    <property type="match status" value="1"/>
</dbReference>